<accession>A0ABP0VED5</accession>
<proteinExistence type="predicted"/>
<evidence type="ECO:0000313" key="1">
    <source>
        <dbReference type="EMBL" id="CAK9252789.1"/>
    </source>
</evidence>
<evidence type="ECO:0000313" key="2">
    <source>
        <dbReference type="Proteomes" id="UP001497444"/>
    </source>
</evidence>
<sequence length="284" mass="29288">MIAVVIAKPVEHNLLDHELINLRDIDLGKLANILMTPNVPKSGQHIVKVDEVSDKLKRGAKRISHFIDIRKEAKVGAAFLPFEVSSKSGAIGAEIPIRAAVKGTIIGSAIATPIIIKSIALPASAAAKTAAILSVPAIVTHRVKTKVEGSTHLFSNESTNLFSNESTHSLFSKGTNALKNGAFGAIGLAAKGAATVTAKAVVAGKLVLRPIAIITGAHLKFLGTGLTLAGKGVSLTGAGIKKVGTGLKLSGLGAVGIGATAIGWGLDKTTIDRQLEEGHKFTKF</sequence>
<keyword evidence="2" id="KW-1185">Reference proteome</keyword>
<dbReference type="EMBL" id="CAXAQS010000703">
    <property type="protein sequence ID" value="CAK9252789.1"/>
    <property type="molecule type" value="Genomic_DNA"/>
</dbReference>
<dbReference type="Proteomes" id="UP001497444">
    <property type="component" value="Unassembled WGS sequence"/>
</dbReference>
<organism evidence="1 2">
    <name type="scientific">Sphagnum jensenii</name>
    <dbReference type="NCBI Taxonomy" id="128206"/>
    <lineage>
        <taxon>Eukaryota</taxon>
        <taxon>Viridiplantae</taxon>
        <taxon>Streptophyta</taxon>
        <taxon>Embryophyta</taxon>
        <taxon>Bryophyta</taxon>
        <taxon>Sphagnophytina</taxon>
        <taxon>Sphagnopsida</taxon>
        <taxon>Sphagnales</taxon>
        <taxon>Sphagnaceae</taxon>
        <taxon>Sphagnum</taxon>
    </lineage>
</organism>
<reference evidence="1" key="1">
    <citation type="submission" date="2024-02" db="EMBL/GenBank/DDBJ databases">
        <authorList>
            <consortium name="ELIXIR-Norway"/>
            <consortium name="Elixir Norway"/>
        </authorList>
    </citation>
    <scope>NUCLEOTIDE SEQUENCE</scope>
</reference>
<gene>
    <name evidence="1" type="ORF">CSSPJE1EN1_LOCUS28167</name>
</gene>
<name>A0ABP0VED5_9BRYO</name>
<protein>
    <submittedName>
        <fullName evidence="1">Uncharacterized protein</fullName>
    </submittedName>
</protein>
<comment type="caution">
    <text evidence="1">The sequence shown here is derived from an EMBL/GenBank/DDBJ whole genome shotgun (WGS) entry which is preliminary data.</text>
</comment>